<evidence type="ECO:0000259" key="18">
    <source>
        <dbReference type="PROSITE" id="PS51829"/>
    </source>
</evidence>
<keyword evidence="20" id="KW-1185">Reference proteome</keyword>
<keyword evidence="4 16" id="KW-0812">Transmembrane</keyword>
<accession>A0A5J5EHZ0</accession>
<feature type="region of interest" description="Disordered" evidence="15">
    <location>
        <begin position="651"/>
        <end position="692"/>
    </location>
</feature>
<dbReference type="InParanoid" id="A0A5J5EHZ0"/>
<evidence type="ECO:0000256" key="17">
    <source>
        <dbReference type="SAM" id="SignalP"/>
    </source>
</evidence>
<dbReference type="GO" id="GO:0005802">
    <property type="term" value="C:trans-Golgi network"/>
    <property type="evidence" value="ECO:0007669"/>
    <property type="project" value="TreeGrafter"/>
</dbReference>
<comment type="similarity">
    <text evidence="2">Belongs to the peptidase S8 family. Furin subfamily.</text>
</comment>
<feature type="transmembrane region" description="Helical" evidence="16">
    <location>
        <begin position="710"/>
        <end position="731"/>
    </location>
</feature>
<dbReference type="GO" id="GO:0000139">
    <property type="term" value="C:Golgi membrane"/>
    <property type="evidence" value="ECO:0007669"/>
    <property type="project" value="TreeGrafter"/>
</dbReference>
<dbReference type="PROSITE" id="PS00137">
    <property type="entry name" value="SUBTILASE_HIS"/>
    <property type="match status" value="1"/>
</dbReference>
<dbReference type="PANTHER" id="PTHR42884:SF14">
    <property type="entry name" value="NEUROENDOCRINE CONVERTASE 1"/>
    <property type="match status" value="1"/>
</dbReference>
<feature type="domain" description="P/Homo B" evidence="18">
    <location>
        <begin position="478"/>
        <end position="613"/>
    </location>
</feature>
<evidence type="ECO:0000256" key="10">
    <source>
        <dbReference type="ARBA" id="ARBA00023136"/>
    </source>
</evidence>
<evidence type="ECO:0000256" key="4">
    <source>
        <dbReference type="ARBA" id="ARBA00022692"/>
    </source>
</evidence>
<gene>
    <name evidence="19" type="ORF">FN846DRAFT_785848</name>
</gene>
<keyword evidence="9 16" id="KW-1133">Transmembrane helix</keyword>
<dbReference type="CDD" id="cd04059">
    <property type="entry name" value="Peptidases_S8_Protein_convertases_Kexins_Furin-like"/>
    <property type="match status" value="1"/>
</dbReference>
<evidence type="ECO:0000256" key="15">
    <source>
        <dbReference type="SAM" id="MobiDB-lite"/>
    </source>
</evidence>
<dbReference type="InterPro" id="IPR034182">
    <property type="entry name" value="Kexin/furin"/>
</dbReference>
<feature type="region of interest" description="Disordered" evidence="15">
    <location>
        <begin position="614"/>
        <end position="637"/>
    </location>
</feature>
<comment type="subcellular location">
    <subcellularLocation>
        <location evidence="1">Membrane</location>
    </subcellularLocation>
</comment>
<dbReference type="Proteomes" id="UP000326924">
    <property type="component" value="Unassembled WGS sequence"/>
</dbReference>
<dbReference type="Pfam" id="PF01483">
    <property type="entry name" value="P_proprotein"/>
    <property type="match status" value="1"/>
</dbReference>
<evidence type="ECO:0000256" key="14">
    <source>
        <dbReference type="PROSITE-ProRule" id="PRU01240"/>
    </source>
</evidence>
<evidence type="ECO:0000256" key="9">
    <source>
        <dbReference type="ARBA" id="ARBA00022989"/>
    </source>
</evidence>
<dbReference type="PRINTS" id="PR00723">
    <property type="entry name" value="SUBTILISIN"/>
</dbReference>
<keyword evidence="5 17" id="KW-0732">Signal</keyword>
<name>A0A5J5EHZ0_9PEZI</name>
<dbReference type="PROSITE" id="PS51892">
    <property type="entry name" value="SUBTILASE"/>
    <property type="match status" value="1"/>
</dbReference>
<dbReference type="Gene3D" id="2.60.120.260">
    <property type="entry name" value="Galactose-binding domain-like"/>
    <property type="match status" value="1"/>
</dbReference>
<evidence type="ECO:0000256" key="2">
    <source>
        <dbReference type="ARBA" id="ARBA00005325"/>
    </source>
</evidence>
<evidence type="ECO:0000313" key="19">
    <source>
        <dbReference type="EMBL" id="KAA8894831.1"/>
    </source>
</evidence>
<dbReference type="SUPFAM" id="SSF52743">
    <property type="entry name" value="Subtilisin-like"/>
    <property type="match status" value="1"/>
</dbReference>
<proteinExistence type="inferred from homology"/>
<dbReference type="InterPro" id="IPR023828">
    <property type="entry name" value="Peptidase_S8_Ser-AS"/>
</dbReference>
<evidence type="ECO:0000256" key="16">
    <source>
        <dbReference type="SAM" id="Phobius"/>
    </source>
</evidence>
<dbReference type="FunFam" id="3.40.50.200:FF:000005">
    <property type="entry name" value="Proprotein convertase subtilisin/kexin type 7"/>
    <property type="match status" value="1"/>
</dbReference>
<keyword evidence="3 14" id="KW-0645">Protease</keyword>
<feature type="compositionally biased region" description="Basic and acidic residues" evidence="15">
    <location>
        <begin position="802"/>
        <end position="836"/>
    </location>
</feature>
<dbReference type="EMBL" id="VXIS01000307">
    <property type="protein sequence ID" value="KAA8894831.1"/>
    <property type="molecule type" value="Genomic_DNA"/>
</dbReference>
<dbReference type="GO" id="GO:0007323">
    <property type="term" value="P:peptide pheromone maturation"/>
    <property type="evidence" value="ECO:0007669"/>
    <property type="project" value="UniProtKB-ARBA"/>
</dbReference>
<dbReference type="Pfam" id="PF00082">
    <property type="entry name" value="Peptidase_S8"/>
    <property type="match status" value="1"/>
</dbReference>
<evidence type="ECO:0000313" key="20">
    <source>
        <dbReference type="Proteomes" id="UP000326924"/>
    </source>
</evidence>
<feature type="active site" description="Charge relay system" evidence="13 14">
    <location>
        <position position="192"/>
    </location>
</feature>
<feature type="chain" id="PRO_5023815251" evidence="17">
    <location>
        <begin position="22"/>
        <end position="836"/>
    </location>
</feature>
<dbReference type="FunCoup" id="A0A5J5EHZ0">
    <property type="interactions" value="167"/>
</dbReference>
<evidence type="ECO:0000256" key="1">
    <source>
        <dbReference type="ARBA" id="ARBA00004370"/>
    </source>
</evidence>
<dbReference type="Gene3D" id="3.40.50.200">
    <property type="entry name" value="Peptidase S8/S53 domain"/>
    <property type="match status" value="1"/>
</dbReference>
<evidence type="ECO:0000256" key="5">
    <source>
        <dbReference type="ARBA" id="ARBA00022729"/>
    </source>
</evidence>
<dbReference type="InterPro" id="IPR022398">
    <property type="entry name" value="Peptidase_S8_His-AS"/>
</dbReference>
<dbReference type="OrthoDB" id="300641at2759"/>
<sequence>MRLTASWIALLQLVFLELVSASAPILRPRQYDTREYYALHLSPDAIPQDVAGHLGLEFEGKIGELDHHYLFSGPKSDSDVVSEYRRRRKSKRDAGANDDVILFAEKQKVKQLEKRIPHPPILRRSAPLVRASHDPNLLQRFQEISEKLDLHDPIFHEQWHLFNTVEKGHDVNVTGLWIEGVTGHNSTVAIVDDGLDMYSDDLKDNYFAEGSWDFNDPGPEPKPRLSDDRHGTRCAGEIAAVRNNVCGVGVAYDSKVAGIRILSKQISDADEAVALNYAYQKNQIYSCSWGPPDDGRSMEAPGILIKKAILKGINEGRQGKGSIFVFASGNGAASGDNCNFDGYTNSIYSITVGAIDRKGNHPYYSEHCSAQMVVTYSSGSGDAIHTTDVGKNQCYSGHGGTSAAAPLAAGIFALVLSVRPDLSWRDLQYLSMDTAVPINTDDGMWDKTATGKLYSHRYGFGKLDAYAIVQAAKTFQPVKPQAWYKSPVIMVNHEIPQGPKGLRSEIEITKDMLKEANLARVEHIQVHMNAKHGKRGDMSVDLVSPKGIVSHIATKRDLDNSAAGYQDWDFMTVKHWGEDGEGVWSIIIRDTEVNEYTGSLTDWSITLWGESINADRAGPHPLPGEEGHQTATERPTSTAKIMTTDIPSSWAHDHAQATGNPTDHPTRPVNAKPTSTNVSGSAPTAEADEDKSGFLPSFLPTFGVSAKTQAWIYGSFVVIAAFIAAVAVYLVKQRRKQKAREDGMNYEFEALNNDDLEEGAPRVQGQAGAAAGGRRKARDLYDAFGASDDESELFSDDEDNDDHEKGYYDDEAARGLDESSKGRDGDREKLLGRQHR</sequence>
<reference evidence="19 20" key="1">
    <citation type="submission" date="2019-09" db="EMBL/GenBank/DDBJ databases">
        <title>Draft genome of the ectomycorrhizal ascomycete Sphaerosporella brunnea.</title>
        <authorList>
            <consortium name="DOE Joint Genome Institute"/>
            <person name="Benucci G.M."/>
            <person name="Marozzi G."/>
            <person name="Antonielli L."/>
            <person name="Sanchez S."/>
            <person name="Marco P."/>
            <person name="Wang X."/>
            <person name="Falini L.B."/>
            <person name="Barry K."/>
            <person name="Haridas S."/>
            <person name="Lipzen A."/>
            <person name="Labutti K."/>
            <person name="Grigoriev I.V."/>
            <person name="Murat C."/>
            <person name="Martin F."/>
            <person name="Albertini E."/>
            <person name="Donnini D."/>
            <person name="Bonito G."/>
        </authorList>
    </citation>
    <scope>NUCLEOTIDE SEQUENCE [LARGE SCALE GENOMIC DNA]</scope>
    <source>
        <strain evidence="19 20">Sb_GMNB300</strain>
    </source>
</reference>
<dbReference type="PROSITE" id="PS00138">
    <property type="entry name" value="SUBTILASE_SER"/>
    <property type="match status" value="1"/>
</dbReference>
<protein>
    <submittedName>
        <fullName evidence="19">Peptidase S8/S53 domain-containing protein</fullName>
    </submittedName>
</protein>
<keyword evidence="8" id="KW-0106">Calcium</keyword>
<feature type="active site" description="Charge relay system" evidence="13 14">
    <location>
        <position position="402"/>
    </location>
</feature>
<evidence type="ECO:0000256" key="13">
    <source>
        <dbReference type="PIRSR" id="PIRSR615500-1"/>
    </source>
</evidence>
<dbReference type="InterPro" id="IPR000209">
    <property type="entry name" value="Peptidase_S8/S53_dom"/>
</dbReference>
<feature type="signal peptide" evidence="17">
    <location>
        <begin position="1"/>
        <end position="21"/>
    </location>
</feature>
<evidence type="ECO:0000256" key="12">
    <source>
        <dbReference type="ARBA" id="ARBA00023180"/>
    </source>
</evidence>
<dbReference type="SUPFAM" id="SSF49785">
    <property type="entry name" value="Galactose-binding domain-like"/>
    <property type="match status" value="1"/>
</dbReference>
<dbReference type="InterPro" id="IPR008979">
    <property type="entry name" value="Galactose-bd-like_sf"/>
</dbReference>
<dbReference type="InterPro" id="IPR036852">
    <property type="entry name" value="Peptidase_S8/S53_dom_sf"/>
</dbReference>
<dbReference type="GO" id="GO:0016485">
    <property type="term" value="P:protein processing"/>
    <property type="evidence" value="ECO:0007669"/>
    <property type="project" value="TreeGrafter"/>
</dbReference>
<evidence type="ECO:0000256" key="7">
    <source>
        <dbReference type="ARBA" id="ARBA00022825"/>
    </source>
</evidence>
<keyword evidence="10 16" id="KW-0472">Membrane</keyword>
<dbReference type="PROSITE" id="PS51829">
    <property type="entry name" value="P_HOMO_B"/>
    <property type="match status" value="1"/>
</dbReference>
<dbReference type="InterPro" id="IPR002884">
    <property type="entry name" value="P_dom"/>
</dbReference>
<organism evidence="19 20">
    <name type="scientific">Sphaerosporella brunnea</name>
    <dbReference type="NCBI Taxonomy" id="1250544"/>
    <lineage>
        <taxon>Eukaryota</taxon>
        <taxon>Fungi</taxon>
        <taxon>Dikarya</taxon>
        <taxon>Ascomycota</taxon>
        <taxon>Pezizomycotina</taxon>
        <taxon>Pezizomycetes</taxon>
        <taxon>Pezizales</taxon>
        <taxon>Pyronemataceae</taxon>
        <taxon>Sphaerosporella</taxon>
    </lineage>
</organism>
<dbReference type="PANTHER" id="PTHR42884">
    <property type="entry name" value="PROPROTEIN CONVERTASE SUBTILISIN/KEXIN-RELATED"/>
    <property type="match status" value="1"/>
</dbReference>
<evidence type="ECO:0000256" key="6">
    <source>
        <dbReference type="ARBA" id="ARBA00022801"/>
    </source>
</evidence>
<dbReference type="FunFam" id="2.60.120.260:FF:000026">
    <property type="entry name" value="proprotein convertase subtilisin/kexin type 7"/>
    <property type="match status" value="1"/>
</dbReference>
<comment type="caution">
    <text evidence="19">The sequence shown here is derived from an EMBL/GenBank/DDBJ whole genome shotgun (WGS) entry which is preliminary data.</text>
</comment>
<dbReference type="GO" id="GO:0004252">
    <property type="term" value="F:serine-type endopeptidase activity"/>
    <property type="evidence" value="ECO:0007669"/>
    <property type="project" value="UniProtKB-UniRule"/>
</dbReference>
<keyword evidence="11" id="KW-0865">Zymogen</keyword>
<dbReference type="InterPro" id="IPR015500">
    <property type="entry name" value="Peptidase_S8_subtilisin-rel"/>
</dbReference>
<dbReference type="AlphaFoldDB" id="A0A5J5EHZ0"/>
<feature type="compositionally biased region" description="Acidic residues" evidence="15">
    <location>
        <begin position="788"/>
        <end position="801"/>
    </location>
</feature>
<feature type="region of interest" description="Disordered" evidence="15">
    <location>
        <begin position="788"/>
        <end position="836"/>
    </location>
</feature>
<keyword evidence="12" id="KW-0325">Glycoprotein</keyword>
<evidence type="ECO:0000256" key="11">
    <source>
        <dbReference type="ARBA" id="ARBA00023145"/>
    </source>
</evidence>
<feature type="active site" description="Charge relay system" evidence="13 14">
    <location>
        <position position="230"/>
    </location>
</feature>
<keyword evidence="7 14" id="KW-0720">Serine protease</keyword>
<feature type="compositionally biased region" description="Polar residues" evidence="15">
    <location>
        <begin position="672"/>
        <end position="682"/>
    </location>
</feature>
<evidence type="ECO:0000256" key="8">
    <source>
        <dbReference type="ARBA" id="ARBA00022837"/>
    </source>
</evidence>
<evidence type="ECO:0000256" key="3">
    <source>
        <dbReference type="ARBA" id="ARBA00022670"/>
    </source>
</evidence>
<keyword evidence="6 14" id="KW-0378">Hydrolase</keyword>